<keyword evidence="3" id="KW-1185">Reference proteome</keyword>
<evidence type="ECO:0008006" key="4">
    <source>
        <dbReference type="Google" id="ProtNLM"/>
    </source>
</evidence>
<keyword evidence="1" id="KW-0732">Signal</keyword>
<protein>
    <recommendedName>
        <fullName evidence="4">Tail specific protease domain-containing protein</fullName>
    </recommendedName>
</protein>
<comment type="caution">
    <text evidence="2">The sequence shown here is derived from an EMBL/GenBank/DDBJ whole genome shotgun (WGS) entry which is preliminary data.</text>
</comment>
<dbReference type="Proteomes" id="UP000703269">
    <property type="component" value="Unassembled WGS sequence"/>
</dbReference>
<dbReference type="SUPFAM" id="SSF52096">
    <property type="entry name" value="ClpP/crotonase"/>
    <property type="match status" value="1"/>
</dbReference>
<feature type="signal peptide" evidence="1">
    <location>
        <begin position="1"/>
        <end position="22"/>
    </location>
</feature>
<dbReference type="AlphaFoldDB" id="A0A9P3GEA3"/>
<accession>A0A9P3GEA3</accession>
<dbReference type="PANTHER" id="PTHR37049:SF4">
    <property type="entry name" value="RHODANESE DOMAIN-CONTAINING PROTEIN"/>
    <property type="match status" value="1"/>
</dbReference>
<dbReference type="PANTHER" id="PTHR37049">
    <property type="entry name" value="PEPTIDASE S41 FAMILY PROTEIN"/>
    <property type="match status" value="1"/>
</dbReference>
<gene>
    <name evidence="2" type="ORF">PsYK624_093410</name>
</gene>
<evidence type="ECO:0000313" key="3">
    <source>
        <dbReference type="Proteomes" id="UP000703269"/>
    </source>
</evidence>
<proteinExistence type="predicted"/>
<dbReference type="InterPro" id="IPR052766">
    <property type="entry name" value="S41A_metabolite_peptidase"/>
</dbReference>
<name>A0A9P3GEA3_9APHY</name>
<evidence type="ECO:0000313" key="2">
    <source>
        <dbReference type="EMBL" id="GJE93182.1"/>
    </source>
</evidence>
<evidence type="ECO:0000256" key="1">
    <source>
        <dbReference type="SAM" id="SignalP"/>
    </source>
</evidence>
<organism evidence="2 3">
    <name type="scientific">Phanerochaete sordida</name>
    <dbReference type="NCBI Taxonomy" id="48140"/>
    <lineage>
        <taxon>Eukaryota</taxon>
        <taxon>Fungi</taxon>
        <taxon>Dikarya</taxon>
        <taxon>Basidiomycota</taxon>
        <taxon>Agaricomycotina</taxon>
        <taxon>Agaricomycetes</taxon>
        <taxon>Polyporales</taxon>
        <taxon>Phanerochaetaceae</taxon>
        <taxon>Phanerochaete</taxon>
    </lineage>
</organism>
<dbReference type="OrthoDB" id="27214at2759"/>
<dbReference type="Gene3D" id="3.90.226.10">
    <property type="entry name" value="2-enoyl-CoA Hydratase, Chain A, domain 1"/>
    <property type="match status" value="1"/>
</dbReference>
<sequence length="661" mass="72399">MRAHRFHVVIGALAAQALSARAAPAADACAPFAGQAFVAPSQALACLKSFPFNETLRQNVLTNIARIFDFYTFEDFYLNSPPPFQESTANIRAEIARINSTKFETDYDFNRAVYNFTTQLNDGHTRWFPNCYDTFQNLLPAPVVTLADAHGVQSVFVAPDSVALVELVGTEFTSFFDKMGFDWRRLAGARVLEIAGMDAYAYADLIASTESGNYLDHGVRVNSVFSSYRISGTDFSQRFGDIGGPAFPDRNSLTMTLIPVGATKAETVTIPYLANYLGANFTDQKSFWEVNCAANNETNGVDLKTLGDGSALRKRGIGVARSGRKLARAAIVDKSNSNAVGLPSQFLPTLPPANGSTGVIKSFILPGNKTGVMFVGSFEGDFNQFQTDTQAAISQFKASGVSRLIIDLTNNGGGFVCLGQFLHQFLAGTAKLGNAGNPGFQSTNRGNPLAKKIVASDIKLKLNDSFVFYTADNFAFLNNQQMSPAHDYIDPSVPFFVNGVTDQTSQRFFDTCGLAFVVQPPEQPPFDLNNVAIVSNGDCASTCAMFSTLMFERHQTKIAIFGGKPGEQVQYKGMAGNQVLEWTDLDDEIKTANVKDDPLAPPDLLVNANMRHNWRTAWSFFNEQLPIAYVSELPQFRFPYTNETYNNPQALWTFAESKFFG</sequence>
<feature type="chain" id="PRO_5040367350" description="Tail specific protease domain-containing protein" evidence="1">
    <location>
        <begin position="23"/>
        <end position="661"/>
    </location>
</feature>
<dbReference type="EMBL" id="BPQB01000030">
    <property type="protein sequence ID" value="GJE93182.1"/>
    <property type="molecule type" value="Genomic_DNA"/>
</dbReference>
<reference evidence="2 3" key="1">
    <citation type="submission" date="2021-08" db="EMBL/GenBank/DDBJ databases">
        <title>Draft Genome Sequence of Phanerochaete sordida strain YK-624.</title>
        <authorList>
            <person name="Mori T."/>
            <person name="Dohra H."/>
            <person name="Suzuki T."/>
            <person name="Kawagishi H."/>
            <person name="Hirai H."/>
        </authorList>
    </citation>
    <scope>NUCLEOTIDE SEQUENCE [LARGE SCALE GENOMIC DNA]</scope>
    <source>
        <strain evidence="2 3">YK-624</strain>
    </source>
</reference>
<dbReference type="InterPro" id="IPR029045">
    <property type="entry name" value="ClpP/crotonase-like_dom_sf"/>
</dbReference>